<accession>A0A0P6YH08</accession>
<organism evidence="2 3">
    <name type="scientific">Herpetosiphon geysericola</name>
    <dbReference type="NCBI Taxonomy" id="70996"/>
    <lineage>
        <taxon>Bacteria</taxon>
        <taxon>Bacillati</taxon>
        <taxon>Chloroflexota</taxon>
        <taxon>Chloroflexia</taxon>
        <taxon>Herpetosiphonales</taxon>
        <taxon>Herpetosiphonaceae</taxon>
        <taxon>Herpetosiphon</taxon>
    </lineage>
</organism>
<dbReference type="EMBL" id="LGKP01000015">
    <property type="protein sequence ID" value="KPL88765.1"/>
    <property type="molecule type" value="Genomic_DNA"/>
</dbReference>
<gene>
    <name evidence="2" type="ORF">SE18_08725</name>
</gene>
<dbReference type="STRING" id="70996.SE18_08725"/>
<evidence type="ECO:0008006" key="4">
    <source>
        <dbReference type="Google" id="ProtNLM"/>
    </source>
</evidence>
<feature type="transmembrane region" description="Helical" evidence="1">
    <location>
        <begin position="326"/>
        <end position="344"/>
    </location>
</feature>
<evidence type="ECO:0000313" key="3">
    <source>
        <dbReference type="Proteomes" id="UP000050277"/>
    </source>
</evidence>
<proteinExistence type="predicted"/>
<dbReference type="Proteomes" id="UP000050277">
    <property type="component" value="Unassembled WGS sequence"/>
</dbReference>
<feature type="transmembrane region" description="Helical" evidence="1">
    <location>
        <begin position="76"/>
        <end position="105"/>
    </location>
</feature>
<feature type="transmembrane region" description="Helical" evidence="1">
    <location>
        <begin position="194"/>
        <end position="215"/>
    </location>
</feature>
<reference evidence="2 3" key="1">
    <citation type="submission" date="2015-07" db="EMBL/GenBank/DDBJ databases">
        <title>Whole genome sequence of Herpetosiphon geysericola DSM 7119.</title>
        <authorList>
            <person name="Hemp J."/>
            <person name="Ward L.M."/>
            <person name="Pace L.A."/>
            <person name="Fischer W.W."/>
        </authorList>
    </citation>
    <scope>NUCLEOTIDE SEQUENCE [LARGE SCALE GENOMIC DNA]</scope>
    <source>
        <strain evidence="2 3">DSM 7119</strain>
    </source>
</reference>
<sequence length="455" mass="52145">MFKPLRNWLLQQDYLTLIAFILIFAMSACMNFSSDTWWLLRTGQDIFQQKSIITTDLYSWTNLNAYWPNHEWLTQVLMYLIYAIGGLGLVVIAFALIVTLTWLIIYRLSPSSSKVTLLLITLGIIDNISAWSIRPQIISFLLFISLIMLIRQPKLHWWIVPYMLIWANLHAGFVIGIVLLGLVGIAAIIKREAIVHWLMIGIAAVSATMINPHGYKLWLFTLNSLDSSTYSFIEEWRNQSLSNLTSYPFFVLVGVVGLVWYKKRYKPSTSYDWFLMLATLLFGFMAFRSVRQSIFFDGLAVLFLAQMLAPKQQLTNKATKAEPMQLILVGISSVIALILALFVWNQREPLLSEPIIAALEQCPGNMYNSYNIGGELIWFAPQKPVFIDNRFDPYPKDFMQANVTMEQTGEYQALFSKYSISCAIVENNSPLDTTLTSDGWQRQSNNQSYSVFYQP</sequence>
<evidence type="ECO:0000313" key="2">
    <source>
        <dbReference type="EMBL" id="KPL88765.1"/>
    </source>
</evidence>
<dbReference type="PROSITE" id="PS51257">
    <property type="entry name" value="PROKAR_LIPOPROTEIN"/>
    <property type="match status" value="1"/>
</dbReference>
<feature type="transmembrane region" description="Helical" evidence="1">
    <location>
        <begin position="244"/>
        <end position="261"/>
    </location>
</feature>
<evidence type="ECO:0000256" key="1">
    <source>
        <dbReference type="SAM" id="Phobius"/>
    </source>
</evidence>
<dbReference type="AlphaFoldDB" id="A0A0P6YH08"/>
<comment type="caution">
    <text evidence="2">The sequence shown here is derived from an EMBL/GenBank/DDBJ whole genome shotgun (WGS) entry which is preliminary data.</text>
</comment>
<name>A0A0P6YH08_9CHLR</name>
<feature type="transmembrane region" description="Helical" evidence="1">
    <location>
        <begin position="117"/>
        <end position="150"/>
    </location>
</feature>
<keyword evidence="1" id="KW-1133">Transmembrane helix</keyword>
<protein>
    <recommendedName>
        <fullName evidence="4">Glycosyltransferase RgtA/B/C/D-like domain-containing protein</fullName>
    </recommendedName>
</protein>
<feature type="transmembrane region" description="Helical" evidence="1">
    <location>
        <begin position="273"/>
        <end position="290"/>
    </location>
</feature>
<keyword evidence="1" id="KW-0472">Membrane</keyword>
<feature type="transmembrane region" description="Helical" evidence="1">
    <location>
        <begin position="12"/>
        <end position="33"/>
    </location>
</feature>
<keyword evidence="3" id="KW-1185">Reference proteome</keyword>
<feature type="transmembrane region" description="Helical" evidence="1">
    <location>
        <begin position="162"/>
        <end position="187"/>
    </location>
</feature>
<keyword evidence="1" id="KW-0812">Transmembrane</keyword>